<comment type="similarity">
    <text evidence="1">Belongs to the outer membrane porin (Opr) (TC 1.B.25) family.</text>
</comment>
<keyword evidence="3 4" id="KW-0732">Signal</keyword>
<evidence type="ECO:0000313" key="5">
    <source>
        <dbReference type="EMBL" id="PSW12323.1"/>
    </source>
</evidence>
<evidence type="ECO:0000256" key="2">
    <source>
        <dbReference type="ARBA" id="ARBA00022448"/>
    </source>
</evidence>
<sequence>MNLCPTTRTIITAAIMSGSVALPTATAALLDDASLNLQLRNEYRNADRPSASGDYGPKIDAWVQGFLFDFESGQVADTVSLNAGLYHVEKLLANPNRSTRFYLDGHDSISIPYANLAFDFSEKAHITIGQFGTDYYYGSLDYLLPLVDESSARTVPTLRQGAFYEGRFNQFYLYGLYSTRAAGGYDTQWTDEGRTYFTFNEDGSMNILIDESPFYAIGGLWENDQSQISLTLSYQEDVANQVMSRGSHSWLNEDNAYFKLEYVGLYAKTTGDTKANERFHDDSYGISGQLTYNKDKATFLASIGYVGNKLDSPEVDTDIVFPFDQSIDRNGHHMTSWQMGGFYQALENINLGLALVVTDGYSDATKNETIEGVGANLILMHTTQAGPLKGLRSSIILNKANEYRERNSVTETLKYYDIKFTGHYDIQLL</sequence>
<accession>A0A2T3NDP7</accession>
<dbReference type="InterPro" id="IPR023614">
    <property type="entry name" value="Porin_dom_sf"/>
</dbReference>
<dbReference type="InterPro" id="IPR005318">
    <property type="entry name" value="OM_porin_bac"/>
</dbReference>
<dbReference type="GO" id="GO:0015288">
    <property type="term" value="F:porin activity"/>
    <property type="evidence" value="ECO:0007669"/>
    <property type="project" value="TreeGrafter"/>
</dbReference>
<evidence type="ECO:0000256" key="1">
    <source>
        <dbReference type="ARBA" id="ARBA00009075"/>
    </source>
</evidence>
<evidence type="ECO:0008006" key="7">
    <source>
        <dbReference type="Google" id="ProtNLM"/>
    </source>
</evidence>
<dbReference type="Proteomes" id="UP000241346">
    <property type="component" value="Unassembled WGS sequence"/>
</dbReference>
<feature type="chain" id="PRO_5015685852" description="Porin" evidence="4">
    <location>
        <begin position="28"/>
        <end position="429"/>
    </location>
</feature>
<dbReference type="GO" id="GO:0016020">
    <property type="term" value="C:membrane"/>
    <property type="evidence" value="ECO:0007669"/>
    <property type="project" value="InterPro"/>
</dbReference>
<dbReference type="PANTHER" id="PTHR34596">
    <property type="entry name" value="CHITOPORIN"/>
    <property type="match status" value="1"/>
</dbReference>
<evidence type="ECO:0000313" key="6">
    <source>
        <dbReference type="Proteomes" id="UP000241346"/>
    </source>
</evidence>
<organism evidence="5 6">
    <name type="scientific">Photobacterium rosenbergii</name>
    <dbReference type="NCBI Taxonomy" id="294936"/>
    <lineage>
        <taxon>Bacteria</taxon>
        <taxon>Pseudomonadati</taxon>
        <taxon>Pseudomonadota</taxon>
        <taxon>Gammaproteobacteria</taxon>
        <taxon>Vibrionales</taxon>
        <taxon>Vibrionaceae</taxon>
        <taxon>Photobacterium</taxon>
    </lineage>
</organism>
<dbReference type="PANTHER" id="PTHR34596:SF2">
    <property type="entry name" value="CHITOPORIN"/>
    <property type="match status" value="1"/>
</dbReference>
<protein>
    <recommendedName>
        <fullName evidence="7">Porin</fullName>
    </recommendedName>
</protein>
<proteinExistence type="inferred from homology"/>
<feature type="signal peptide" evidence="4">
    <location>
        <begin position="1"/>
        <end position="27"/>
    </location>
</feature>
<dbReference type="Gene3D" id="2.40.160.10">
    <property type="entry name" value="Porin"/>
    <property type="match status" value="1"/>
</dbReference>
<evidence type="ECO:0000256" key="4">
    <source>
        <dbReference type="SAM" id="SignalP"/>
    </source>
</evidence>
<comment type="caution">
    <text evidence="5">The sequence shown here is derived from an EMBL/GenBank/DDBJ whole genome shotgun (WGS) entry which is preliminary data.</text>
</comment>
<dbReference type="EMBL" id="PYMB01000005">
    <property type="protein sequence ID" value="PSW12323.1"/>
    <property type="molecule type" value="Genomic_DNA"/>
</dbReference>
<evidence type="ECO:0000256" key="3">
    <source>
        <dbReference type="ARBA" id="ARBA00022729"/>
    </source>
</evidence>
<dbReference type="AlphaFoldDB" id="A0A2T3NDP7"/>
<name>A0A2T3NDP7_9GAMM</name>
<gene>
    <name evidence="5" type="ORF">C9J01_14205</name>
</gene>
<keyword evidence="2" id="KW-0813">Transport</keyword>
<reference evidence="5 6" key="1">
    <citation type="submission" date="2018-03" db="EMBL/GenBank/DDBJ databases">
        <title>Whole genome sequencing of Histamine producing bacteria.</title>
        <authorList>
            <person name="Butler K."/>
        </authorList>
    </citation>
    <scope>NUCLEOTIDE SEQUENCE [LARGE SCALE GENOMIC DNA]</scope>
    <source>
        <strain evidence="5 6">DSM 19138</strain>
    </source>
</reference>